<organism evidence="1 2">
    <name type="scientific">Eretmocerus hayati</name>
    <dbReference type="NCBI Taxonomy" id="131215"/>
    <lineage>
        <taxon>Eukaryota</taxon>
        <taxon>Metazoa</taxon>
        <taxon>Ecdysozoa</taxon>
        <taxon>Arthropoda</taxon>
        <taxon>Hexapoda</taxon>
        <taxon>Insecta</taxon>
        <taxon>Pterygota</taxon>
        <taxon>Neoptera</taxon>
        <taxon>Endopterygota</taxon>
        <taxon>Hymenoptera</taxon>
        <taxon>Apocrita</taxon>
        <taxon>Proctotrupomorpha</taxon>
        <taxon>Chalcidoidea</taxon>
        <taxon>Aphelinidae</taxon>
        <taxon>Aphelininae</taxon>
        <taxon>Eretmocerus</taxon>
    </lineage>
</organism>
<accession>A0ACC2NGE2</accession>
<sequence length="158" mass="18296">MSLHTRQSSLMKGLIKEHIKNCFEKSWTNHELVINVEIVLEETSNDEWDRFKTGSAVDCETFQEFVSYDDNLAVCGVPKSSDENNDEIEENSIDAEISEDPPARDDVIKALDSLELHARTNDVSLEFVECLRRINRDCLEHLRQRSEMKQAPIKDYLH</sequence>
<name>A0ACC2NGE2_9HYME</name>
<reference evidence="1" key="1">
    <citation type="submission" date="2023-04" db="EMBL/GenBank/DDBJ databases">
        <title>A chromosome-level genome assembly of the parasitoid wasp Eretmocerus hayati.</title>
        <authorList>
            <person name="Zhong Y."/>
            <person name="Liu S."/>
            <person name="Liu Y."/>
        </authorList>
    </citation>
    <scope>NUCLEOTIDE SEQUENCE</scope>
    <source>
        <strain evidence="1">ZJU_SS_LIU_2023</strain>
    </source>
</reference>
<comment type="caution">
    <text evidence="1">The sequence shown here is derived from an EMBL/GenBank/DDBJ whole genome shotgun (WGS) entry which is preliminary data.</text>
</comment>
<protein>
    <submittedName>
        <fullName evidence="1">Uncharacterized protein</fullName>
    </submittedName>
</protein>
<evidence type="ECO:0000313" key="1">
    <source>
        <dbReference type="EMBL" id="KAJ8670154.1"/>
    </source>
</evidence>
<dbReference type="EMBL" id="CM056743">
    <property type="protein sequence ID" value="KAJ8670154.1"/>
    <property type="molecule type" value="Genomic_DNA"/>
</dbReference>
<gene>
    <name evidence="1" type="ORF">QAD02_001413</name>
</gene>
<dbReference type="Proteomes" id="UP001239111">
    <property type="component" value="Chromosome 3"/>
</dbReference>
<evidence type="ECO:0000313" key="2">
    <source>
        <dbReference type="Proteomes" id="UP001239111"/>
    </source>
</evidence>
<keyword evidence="2" id="KW-1185">Reference proteome</keyword>
<proteinExistence type="predicted"/>